<dbReference type="EMBL" id="JAABOA010001499">
    <property type="protein sequence ID" value="KAF9581422.1"/>
    <property type="molecule type" value="Genomic_DNA"/>
</dbReference>
<dbReference type="AlphaFoldDB" id="A0A9P6FTJ8"/>
<feature type="region of interest" description="Disordered" evidence="1">
    <location>
        <begin position="288"/>
        <end position="357"/>
    </location>
</feature>
<feature type="region of interest" description="Disordered" evidence="1">
    <location>
        <begin position="512"/>
        <end position="541"/>
    </location>
</feature>
<evidence type="ECO:0000313" key="2">
    <source>
        <dbReference type="EMBL" id="KAF9581422.1"/>
    </source>
</evidence>
<reference evidence="2" key="1">
    <citation type="journal article" date="2020" name="Fungal Divers.">
        <title>Resolving the Mortierellaceae phylogeny through synthesis of multi-gene phylogenetics and phylogenomics.</title>
        <authorList>
            <person name="Vandepol N."/>
            <person name="Liber J."/>
            <person name="Desiro A."/>
            <person name="Na H."/>
            <person name="Kennedy M."/>
            <person name="Barry K."/>
            <person name="Grigoriev I.V."/>
            <person name="Miller A.N."/>
            <person name="O'Donnell K."/>
            <person name="Stajich J.E."/>
            <person name="Bonito G."/>
        </authorList>
    </citation>
    <scope>NUCLEOTIDE SEQUENCE</scope>
    <source>
        <strain evidence="2">KOD1015</strain>
    </source>
</reference>
<gene>
    <name evidence="2" type="ORF">BGW38_001553</name>
</gene>
<proteinExistence type="predicted"/>
<evidence type="ECO:0000313" key="3">
    <source>
        <dbReference type="Proteomes" id="UP000780801"/>
    </source>
</evidence>
<feature type="compositionally biased region" description="Low complexity" evidence="1">
    <location>
        <begin position="1"/>
        <end position="14"/>
    </location>
</feature>
<comment type="caution">
    <text evidence="2">The sequence shown here is derived from an EMBL/GenBank/DDBJ whole genome shotgun (WGS) entry which is preliminary data.</text>
</comment>
<dbReference type="OrthoDB" id="5380370at2759"/>
<accession>A0A9P6FTJ8</accession>
<keyword evidence="3" id="KW-1185">Reference proteome</keyword>
<sequence length="632" mass="69468">MVLSTLQNSTTSSTHILPETIPPQHRRSPLAPSKRENPSASKVPPSAHSSSLSLPLIEPPTSPTRALSPIVGGAAVAMKRLLMRRGRPMPGINSVAPTSTTITEDDRLTNLNESLERTRLSPSVQAFFMVSGHGTDLGSAVQDLDVFESPCQSPAYTISSLDGCQGSFQSPSIASQDNSPLSTPTGTLTGTRVGRSVSTANICRRSFEQPRADSLLELYIENQGLSGQNFKRRSTPVDCKAQPQMVMDEISTILNPALYTPNPCSLTSDGQNLSSVETANEDKELQKLENHSSLSPLDKDKPSQTPIPSPAMSRPIGSSNVNRKPIEASKDGQQSQSKTKPRSCATRQARPSQQEQNKLYENSVAFLAMYHTGSFAVEKIDQRKPKPKKESRRLSTGIERKEMSQKFSRRQSESCILTKVVRHVREGSRDVAMEANMGHTNPEVDSLIGQRSSTSSRSDGTVVISCRASPTQFYDAQNTRSALRLFLIKDGPEFDDLIEFGFPAETFLEDVSHEEEKADQNASELNDFDEDPVSNPPSQQQERRFMTLRVTLTPWHARADESALYGSMRKSIGSQEIMPDAEMLDTQPQGTLLSPSLLIDEGTKHLLRYTEQQLPLILKQSINHADTALPLK</sequence>
<protein>
    <submittedName>
        <fullName evidence="2">Uncharacterized protein</fullName>
    </submittedName>
</protein>
<name>A0A9P6FTJ8_9FUNG</name>
<feature type="region of interest" description="Disordered" evidence="1">
    <location>
        <begin position="1"/>
        <end position="68"/>
    </location>
</feature>
<feature type="compositionally biased region" description="Polar residues" evidence="1">
    <location>
        <begin position="345"/>
        <end position="357"/>
    </location>
</feature>
<feature type="region of interest" description="Disordered" evidence="1">
    <location>
        <begin position="171"/>
        <end position="192"/>
    </location>
</feature>
<organism evidence="2 3">
    <name type="scientific">Lunasporangiospora selenospora</name>
    <dbReference type="NCBI Taxonomy" id="979761"/>
    <lineage>
        <taxon>Eukaryota</taxon>
        <taxon>Fungi</taxon>
        <taxon>Fungi incertae sedis</taxon>
        <taxon>Mucoromycota</taxon>
        <taxon>Mortierellomycotina</taxon>
        <taxon>Mortierellomycetes</taxon>
        <taxon>Mortierellales</taxon>
        <taxon>Mortierellaceae</taxon>
        <taxon>Lunasporangiospora</taxon>
    </lineage>
</organism>
<dbReference type="Proteomes" id="UP000780801">
    <property type="component" value="Unassembled WGS sequence"/>
</dbReference>
<feature type="compositionally biased region" description="Low complexity" evidence="1">
    <location>
        <begin position="179"/>
        <end position="192"/>
    </location>
</feature>
<evidence type="ECO:0000256" key="1">
    <source>
        <dbReference type="SAM" id="MobiDB-lite"/>
    </source>
</evidence>
<feature type="compositionally biased region" description="Low complexity" evidence="1">
    <location>
        <begin position="38"/>
        <end position="56"/>
    </location>
</feature>